<evidence type="ECO:0000313" key="4">
    <source>
        <dbReference type="Proteomes" id="UP001156641"/>
    </source>
</evidence>
<comment type="similarity">
    <text evidence="1">Belongs to the F420H(2)-dependent quinone reductase family.</text>
</comment>
<evidence type="ECO:0000313" key="3">
    <source>
        <dbReference type="EMBL" id="GLR67010.1"/>
    </source>
</evidence>
<accession>A0ABQ6AAB5</accession>
<sequence>MSVPSFDDVPKDINQIIGAHIKLYLTDPEKAHIWDARPVGLEGPVTTLLLTTIGRKSGEPRHVPLLYVPYNGSYLVMGSKGGNSDHPIWFLNLQENPECEIRVSTLRTKARARVLEGEERAAAWALITAKHHVYAKYQARAPREIPVVALEPV</sequence>
<dbReference type="Proteomes" id="UP001156641">
    <property type="component" value="Unassembled WGS sequence"/>
</dbReference>
<gene>
    <name evidence="3" type="ORF">GCM10010909_16910</name>
</gene>
<keyword evidence="4" id="KW-1185">Reference proteome</keyword>
<comment type="caution">
    <text evidence="3">The sequence shown here is derived from an EMBL/GenBank/DDBJ whole genome shotgun (WGS) entry which is preliminary data.</text>
</comment>
<evidence type="ECO:0000256" key="2">
    <source>
        <dbReference type="ARBA" id="ARBA00049106"/>
    </source>
</evidence>
<protein>
    <recommendedName>
        <fullName evidence="5">Deazaflavin-dependent oxidoreductase, nitroreductase family</fullName>
    </recommendedName>
</protein>
<dbReference type="SUPFAM" id="SSF50475">
    <property type="entry name" value="FMN-binding split barrel"/>
    <property type="match status" value="1"/>
</dbReference>
<dbReference type="PANTHER" id="PTHR39428:SF1">
    <property type="entry name" value="F420H(2)-DEPENDENT QUINONE REDUCTASE RV1261C"/>
    <property type="match status" value="1"/>
</dbReference>
<proteinExistence type="inferred from homology"/>
<reference evidence="4" key="1">
    <citation type="journal article" date="2019" name="Int. J. Syst. Evol. Microbiol.">
        <title>The Global Catalogue of Microorganisms (GCM) 10K type strain sequencing project: providing services to taxonomists for standard genome sequencing and annotation.</title>
        <authorList>
            <consortium name="The Broad Institute Genomics Platform"/>
            <consortium name="The Broad Institute Genome Sequencing Center for Infectious Disease"/>
            <person name="Wu L."/>
            <person name="Ma J."/>
        </authorList>
    </citation>
    <scope>NUCLEOTIDE SEQUENCE [LARGE SCALE GENOMIC DNA]</scope>
    <source>
        <strain evidence="4">NBRC 112502</strain>
    </source>
</reference>
<dbReference type="EMBL" id="BSOS01000047">
    <property type="protein sequence ID" value="GLR67010.1"/>
    <property type="molecule type" value="Genomic_DNA"/>
</dbReference>
<dbReference type="Pfam" id="PF04075">
    <property type="entry name" value="F420H2_quin_red"/>
    <property type="match status" value="1"/>
</dbReference>
<evidence type="ECO:0000256" key="1">
    <source>
        <dbReference type="ARBA" id="ARBA00008710"/>
    </source>
</evidence>
<dbReference type="PANTHER" id="PTHR39428">
    <property type="entry name" value="F420H(2)-DEPENDENT QUINONE REDUCTASE RV1261C"/>
    <property type="match status" value="1"/>
</dbReference>
<organism evidence="3 4">
    <name type="scientific">Acidocella aquatica</name>
    <dbReference type="NCBI Taxonomy" id="1922313"/>
    <lineage>
        <taxon>Bacteria</taxon>
        <taxon>Pseudomonadati</taxon>
        <taxon>Pseudomonadota</taxon>
        <taxon>Alphaproteobacteria</taxon>
        <taxon>Acetobacterales</taxon>
        <taxon>Acidocellaceae</taxon>
        <taxon>Acidocella</taxon>
    </lineage>
</organism>
<name>A0ABQ6AAB5_9PROT</name>
<dbReference type="Gene3D" id="2.30.110.10">
    <property type="entry name" value="Electron Transport, Fmn-binding Protein, Chain A"/>
    <property type="match status" value="1"/>
</dbReference>
<dbReference type="RefSeq" id="WP_284257718.1">
    <property type="nucleotide sequence ID" value="NZ_BSOS01000047.1"/>
</dbReference>
<dbReference type="InterPro" id="IPR004378">
    <property type="entry name" value="F420H2_quin_Rdtase"/>
</dbReference>
<comment type="catalytic activity">
    <reaction evidence="2">
        <text>oxidized coenzyme F420-(gamma-L-Glu)(n) + a quinol + H(+) = reduced coenzyme F420-(gamma-L-Glu)(n) + a quinone</text>
        <dbReference type="Rhea" id="RHEA:39663"/>
        <dbReference type="Rhea" id="RHEA-COMP:12939"/>
        <dbReference type="Rhea" id="RHEA-COMP:14378"/>
        <dbReference type="ChEBI" id="CHEBI:15378"/>
        <dbReference type="ChEBI" id="CHEBI:24646"/>
        <dbReference type="ChEBI" id="CHEBI:132124"/>
        <dbReference type="ChEBI" id="CHEBI:133980"/>
        <dbReference type="ChEBI" id="CHEBI:139511"/>
    </reaction>
</comment>
<dbReference type="InterPro" id="IPR012349">
    <property type="entry name" value="Split_barrel_FMN-bd"/>
</dbReference>
<dbReference type="NCBIfam" id="TIGR00026">
    <property type="entry name" value="hi_GC_TIGR00026"/>
    <property type="match status" value="1"/>
</dbReference>
<evidence type="ECO:0008006" key="5">
    <source>
        <dbReference type="Google" id="ProtNLM"/>
    </source>
</evidence>